<dbReference type="Proteomes" id="UP000230154">
    <property type="component" value="Unassembled WGS sequence"/>
</dbReference>
<keyword evidence="9" id="KW-0067">ATP-binding</keyword>
<dbReference type="InterPro" id="IPR006070">
    <property type="entry name" value="Sua5-like_dom"/>
</dbReference>
<keyword evidence="6" id="KW-0819">tRNA processing</keyword>
<proteinExistence type="inferred from homology"/>
<comment type="similarity">
    <text evidence="2">Belongs to the SUA5 family.</text>
</comment>
<dbReference type="GO" id="GO:0005737">
    <property type="term" value="C:cytoplasm"/>
    <property type="evidence" value="ECO:0007669"/>
    <property type="project" value="UniProtKB-SubCell"/>
</dbReference>
<evidence type="ECO:0000256" key="10">
    <source>
        <dbReference type="ARBA" id="ARBA00029774"/>
    </source>
</evidence>
<dbReference type="GO" id="GO:0003725">
    <property type="term" value="F:double-stranded RNA binding"/>
    <property type="evidence" value="ECO:0007669"/>
    <property type="project" value="InterPro"/>
</dbReference>
<evidence type="ECO:0000256" key="6">
    <source>
        <dbReference type="ARBA" id="ARBA00022694"/>
    </source>
</evidence>
<dbReference type="GO" id="GO:0005524">
    <property type="term" value="F:ATP binding"/>
    <property type="evidence" value="ECO:0007669"/>
    <property type="project" value="UniProtKB-KW"/>
</dbReference>
<evidence type="ECO:0000256" key="8">
    <source>
        <dbReference type="ARBA" id="ARBA00022741"/>
    </source>
</evidence>
<evidence type="ECO:0000256" key="9">
    <source>
        <dbReference type="ARBA" id="ARBA00022840"/>
    </source>
</evidence>
<comment type="catalytic activity">
    <reaction evidence="11">
        <text>L-threonine + hydrogencarbonate + ATP = L-threonylcarbamoyladenylate + diphosphate + H2O</text>
        <dbReference type="Rhea" id="RHEA:36407"/>
        <dbReference type="ChEBI" id="CHEBI:15377"/>
        <dbReference type="ChEBI" id="CHEBI:17544"/>
        <dbReference type="ChEBI" id="CHEBI:30616"/>
        <dbReference type="ChEBI" id="CHEBI:33019"/>
        <dbReference type="ChEBI" id="CHEBI:57926"/>
        <dbReference type="ChEBI" id="CHEBI:73682"/>
        <dbReference type="EC" id="2.7.7.87"/>
    </reaction>
</comment>
<dbReference type="PANTHER" id="PTHR17490">
    <property type="entry name" value="SUA5"/>
    <property type="match status" value="1"/>
</dbReference>
<evidence type="ECO:0000256" key="11">
    <source>
        <dbReference type="ARBA" id="ARBA00048366"/>
    </source>
</evidence>
<dbReference type="Gene3D" id="3.90.870.10">
    <property type="entry name" value="DHBP synthase"/>
    <property type="match status" value="1"/>
</dbReference>
<evidence type="ECO:0000313" key="13">
    <source>
        <dbReference type="EMBL" id="PIR74797.1"/>
    </source>
</evidence>
<dbReference type="InterPro" id="IPR017945">
    <property type="entry name" value="DHBP_synth_RibB-like_a/b_dom"/>
</dbReference>
<dbReference type="EMBL" id="PFCB01000004">
    <property type="protein sequence ID" value="PIR74797.1"/>
    <property type="molecule type" value="Genomic_DNA"/>
</dbReference>
<gene>
    <name evidence="13" type="ORF">COU35_00525</name>
</gene>
<protein>
    <recommendedName>
        <fullName evidence="10">L-threonylcarbamoyladenylate synthase</fullName>
        <ecNumber evidence="3">2.7.7.87</ecNumber>
    </recommendedName>
    <alternativeName>
        <fullName evidence="10">L-threonylcarbamoyladenylate synthase</fullName>
    </alternativeName>
</protein>
<evidence type="ECO:0000256" key="7">
    <source>
        <dbReference type="ARBA" id="ARBA00022695"/>
    </source>
</evidence>
<dbReference type="NCBIfam" id="TIGR00057">
    <property type="entry name" value="L-threonylcarbamoyladenylate synthase"/>
    <property type="match status" value="1"/>
</dbReference>
<evidence type="ECO:0000256" key="2">
    <source>
        <dbReference type="ARBA" id="ARBA00007663"/>
    </source>
</evidence>
<accession>A0A2H0TTQ8</accession>
<dbReference type="GO" id="GO:0000049">
    <property type="term" value="F:tRNA binding"/>
    <property type="evidence" value="ECO:0007669"/>
    <property type="project" value="TreeGrafter"/>
</dbReference>
<feature type="domain" description="YrdC-like" evidence="12">
    <location>
        <begin position="8"/>
        <end position="198"/>
    </location>
</feature>
<organism evidence="13 14">
    <name type="scientific">Candidatus Magasanikbacteria bacterium CG10_big_fil_rev_8_21_14_0_10_47_10</name>
    <dbReference type="NCBI Taxonomy" id="1974652"/>
    <lineage>
        <taxon>Bacteria</taxon>
        <taxon>Candidatus Magasanikiibacteriota</taxon>
    </lineage>
</organism>
<keyword evidence="5" id="KW-0808">Transferase</keyword>
<evidence type="ECO:0000313" key="14">
    <source>
        <dbReference type="Proteomes" id="UP000230154"/>
    </source>
</evidence>
<keyword evidence="7" id="KW-0548">Nucleotidyltransferase</keyword>
<name>A0A2H0TTQ8_9BACT</name>
<keyword evidence="8" id="KW-0547">Nucleotide-binding</keyword>
<dbReference type="PANTHER" id="PTHR17490:SF16">
    <property type="entry name" value="THREONYLCARBAMOYL-AMP SYNTHASE"/>
    <property type="match status" value="1"/>
</dbReference>
<comment type="caution">
    <text evidence="13">The sequence shown here is derived from an EMBL/GenBank/DDBJ whole genome shotgun (WGS) entry which is preliminary data.</text>
</comment>
<keyword evidence="4" id="KW-0963">Cytoplasm</keyword>
<evidence type="ECO:0000259" key="12">
    <source>
        <dbReference type="PROSITE" id="PS51163"/>
    </source>
</evidence>
<dbReference type="Pfam" id="PF01300">
    <property type="entry name" value="Sua5_yciO_yrdC"/>
    <property type="match status" value="1"/>
</dbReference>
<reference evidence="14" key="1">
    <citation type="submission" date="2017-09" db="EMBL/GenBank/DDBJ databases">
        <title>Depth-based differentiation of microbial function through sediment-hosted aquifers and enrichment of novel symbionts in the deep terrestrial subsurface.</title>
        <authorList>
            <person name="Probst A.J."/>
            <person name="Ladd B."/>
            <person name="Jarett J.K."/>
            <person name="Geller-Mcgrath D.E."/>
            <person name="Sieber C.M.K."/>
            <person name="Emerson J.B."/>
            <person name="Anantharaman K."/>
            <person name="Thomas B.C."/>
            <person name="Malmstrom R."/>
            <person name="Stieglmeier M."/>
            <person name="Klingl A."/>
            <person name="Woyke T."/>
            <person name="Ryan C.M."/>
            <person name="Banfield J.F."/>
        </authorList>
    </citation>
    <scope>NUCLEOTIDE SEQUENCE [LARGE SCALE GENOMIC DNA]</scope>
</reference>
<dbReference type="GO" id="GO:0008033">
    <property type="term" value="P:tRNA processing"/>
    <property type="evidence" value="ECO:0007669"/>
    <property type="project" value="UniProtKB-KW"/>
</dbReference>
<dbReference type="GO" id="GO:0061710">
    <property type="term" value="F:L-threonylcarbamoyladenylate synthase"/>
    <property type="evidence" value="ECO:0007669"/>
    <property type="project" value="UniProtKB-EC"/>
</dbReference>
<dbReference type="SUPFAM" id="SSF55821">
    <property type="entry name" value="YrdC/RibB"/>
    <property type="match status" value="1"/>
</dbReference>
<evidence type="ECO:0000256" key="5">
    <source>
        <dbReference type="ARBA" id="ARBA00022679"/>
    </source>
</evidence>
<dbReference type="InterPro" id="IPR050156">
    <property type="entry name" value="TC-AMP_synthase_SUA5"/>
</dbReference>
<comment type="subcellular location">
    <subcellularLocation>
        <location evidence="1">Cytoplasm</location>
    </subcellularLocation>
</comment>
<evidence type="ECO:0000256" key="4">
    <source>
        <dbReference type="ARBA" id="ARBA00022490"/>
    </source>
</evidence>
<evidence type="ECO:0000256" key="3">
    <source>
        <dbReference type="ARBA" id="ARBA00012584"/>
    </source>
</evidence>
<dbReference type="EC" id="2.7.7.87" evidence="3"/>
<dbReference type="AlphaFoldDB" id="A0A2H0TTQ8"/>
<sequence length="206" mass="23026">MHIISKSDINIEDIVLALEQGKIIVYPTETCYGLGCDMENDVAVQRIFAIKKRQQEKSVLVIVHDIAMVQRYVVWNEILERLAEQYWPGPLTIVAPLRDDVNVAVGISAEDKTLAFRVSDYPLAHDICQALGRPLVSTSANIASFESPYDIASVCTMFEHADEQPDIIIDAGTLVHHPPSTIVRVLHNEVEILRQGEIKVEVDNIV</sequence>
<dbReference type="PROSITE" id="PS51163">
    <property type="entry name" value="YRDC"/>
    <property type="match status" value="1"/>
</dbReference>
<evidence type="ECO:0000256" key="1">
    <source>
        <dbReference type="ARBA" id="ARBA00004496"/>
    </source>
</evidence>
<dbReference type="GO" id="GO:0006450">
    <property type="term" value="P:regulation of translational fidelity"/>
    <property type="evidence" value="ECO:0007669"/>
    <property type="project" value="TreeGrafter"/>
</dbReference>